<evidence type="ECO:0000259" key="9">
    <source>
        <dbReference type="PROSITE" id="PS50522"/>
    </source>
</evidence>
<protein>
    <recommendedName>
        <fullName evidence="1">RNA-directed RNA polymerase</fullName>
        <ecNumber evidence="1">2.7.7.48</ecNumber>
    </recommendedName>
    <alternativeName>
        <fullName evidence="6">RNA replicase beta chain</fullName>
    </alternativeName>
</protein>
<comment type="catalytic activity">
    <reaction evidence="7">
        <text>RNA(n) + a ribonucleoside 5'-triphosphate = RNA(n+1) + diphosphate</text>
        <dbReference type="Rhea" id="RHEA:21248"/>
        <dbReference type="Rhea" id="RHEA-COMP:14527"/>
        <dbReference type="Rhea" id="RHEA-COMP:17342"/>
        <dbReference type="ChEBI" id="CHEBI:33019"/>
        <dbReference type="ChEBI" id="CHEBI:61557"/>
        <dbReference type="ChEBI" id="CHEBI:140395"/>
        <dbReference type="EC" id="2.7.7.48"/>
    </reaction>
</comment>
<comment type="cofactor">
    <cofactor evidence="8">
        <name>Mg(2+)</name>
        <dbReference type="ChEBI" id="CHEBI:18420"/>
    </cofactor>
    <text evidence="8">Binds 2 Mg(2+) per subunit.</text>
</comment>
<dbReference type="GO" id="GO:0039694">
    <property type="term" value="P:viral RNA genome replication"/>
    <property type="evidence" value="ECO:0007669"/>
    <property type="project" value="InterPro"/>
</dbReference>
<dbReference type="InterPro" id="IPR005093">
    <property type="entry name" value="RNArep_beta"/>
</dbReference>
<feature type="domain" description="RdRp catalytic" evidence="9">
    <location>
        <begin position="266"/>
        <end position="397"/>
    </location>
</feature>
<dbReference type="GO" id="GO:0000166">
    <property type="term" value="F:nucleotide binding"/>
    <property type="evidence" value="ECO:0007669"/>
    <property type="project" value="UniProtKB-KW"/>
</dbReference>
<name>A0A1L3KIK5_9VIRU</name>
<sequence>MSRLSWNDITGVKNRTAVETTILEVLRRLNTPYARAVAEKVPGGEVLKAYPSMPDPTKYATAVRFSKDYLAYQLVRKTDFWDVGIDKEAACKRAFFDCETRMGEINRTLPERVTGNSDCFAAIMLASQKILQVLGEEPDLDRVVDRAALTSGASTRLPRRRGDAGFKLSGQPHCTREIQQMANLYLYTDPVYMQGLLEVGPVAPTSLCEPVLGARFDMVPKNYKTLRGIAIEPEMNMFFQRGIGIVIRDALLRFGINLKTQSYNQYLALVGSRTGSLVTIDLEAASDSISRALVKLLLPAGWYRLLDGTRSKFLEVEGRFVMLEKFSSMGNGFTFELETLIFWALTQACCELTGCADRRIAVYGDDIICHNSYADLLIRVLSVCGFNTNKEKTFLEGPFRESCGKHYFYGRDVTPFNFAKSLGDITDVLHIVNSYNQWAERNGEPWMTRKGILSLAPVTPLSYGLRAGFISKTNPHPTDSNGCFRITYFKTASKPKRVPHFGQYWCTLKDGNYEDGSPRSKTVETLKVTVRRKSRELISVWE</sequence>
<evidence type="ECO:0000256" key="2">
    <source>
        <dbReference type="ARBA" id="ARBA00022679"/>
    </source>
</evidence>
<feature type="binding site" evidence="8">
    <location>
        <position position="366"/>
    </location>
    <ligand>
        <name>Mg(2+)</name>
        <dbReference type="ChEBI" id="CHEBI:18420"/>
        <label>2</label>
    </ligand>
</feature>
<proteinExistence type="predicted"/>
<evidence type="ECO:0000313" key="10">
    <source>
        <dbReference type="EMBL" id="APG77248.1"/>
    </source>
</evidence>
<keyword evidence="3" id="KW-0548">Nucleotidyltransferase</keyword>
<organism evidence="10">
    <name type="scientific">Hubei levi-like virus 4</name>
    <dbReference type="NCBI Taxonomy" id="1922916"/>
    <lineage>
        <taxon>Viruses</taxon>
        <taxon>Riboviria</taxon>
    </lineage>
</organism>
<evidence type="ECO:0000256" key="3">
    <source>
        <dbReference type="ARBA" id="ARBA00022695"/>
    </source>
</evidence>
<reference evidence="10" key="1">
    <citation type="journal article" date="2016" name="Nature">
        <title>Redefining the invertebrate RNA virosphere.</title>
        <authorList>
            <person name="Shi M."/>
            <person name="Lin X.D."/>
            <person name="Tian J.H."/>
            <person name="Chen L.J."/>
            <person name="Chen X."/>
            <person name="Li C.X."/>
            <person name="Qin X.C."/>
            <person name="Li J."/>
            <person name="Cao J.P."/>
            <person name="Eden J.S."/>
            <person name="Buchmann J."/>
            <person name="Wang W."/>
            <person name="Xu J."/>
            <person name="Holmes E.C."/>
            <person name="Zhang Y.Z."/>
        </authorList>
    </citation>
    <scope>NUCLEOTIDE SEQUENCE</scope>
    <source>
        <strain evidence="10">WHYY19197</strain>
    </source>
</reference>
<evidence type="ECO:0000256" key="1">
    <source>
        <dbReference type="ARBA" id="ARBA00012494"/>
    </source>
</evidence>
<dbReference type="EC" id="2.7.7.48" evidence="1"/>
<evidence type="ECO:0000256" key="6">
    <source>
        <dbReference type="ARBA" id="ARBA00030248"/>
    </source>
</evidence>
<dbReference type="PROSITE" id="PS50522">
    <property type="entry name" value="RDRP_PHAGE"/>
    <property type="match status" value="1"/>
</dbReference>
<keyword evidence="8" id="KW-0479">Metal-binding</keyword>
<keyword evidence="2" id="KW-0808">Transferase</keyword>
<evidence type="ECO:0000256" key="4">
    <source>
        <dbReference type="ARBA" id="ARBA00022741"/>
    </source>
</evidence>
<dbReference type="GO" id="GO:0046872">
    <property type="term" value="F:metal ion binding"/>
    <property type="evidence" value="ECO:0007669"/>
    <property type="project" value="UniProtKB-KW"/>
</dbReference>
<keyword evidence="4" id="KW-0547">Nucleotide-binding</keyword>
<dbReference type="InterPro" id="IPR043502">
    <property type="entry name" value="DNA/RNA_pol_sf"/>
</dbReference>
<evidence type="ECO:0000256" key="8">
    <source>
        <dbReference type="PIRSR" id="PIRSR605093-1"/>
    </source>
</evidence>
<dbReference type="Pfam" id="PF03431">
    <property type="entry name" value="RNA_replicase_B"/>
    <property type="match status" value="1"/>
</dbReference>
<dbReference type="GO" id="GO:0003968">
    <property type="term" value="F:RNA-directed RNA polymerase activity"/>
    <property type="evidence" value="ECO:0007669"/>
    <property type="project" value="UniProtKB-EC"/>
</dbReference>
<evidence type="ECO:0000256" key="5">
    <source>
        <dbReference type="ARBA" id="ARBA00022953"/>
    </source>
</evidence>
<feature type="binding site" evidence="8">
    <location>
        <position position="281"/>
    </location>
    <ligand>
        <name>Mg(2+)</name>
        <dbReference type="ChEBI" id="CHEBI:18420"/>
        <label>2</label>
    </ligand>
</feature>
<keyword evidence="5" id="KW-0693">Viral RNA replication</keyword>
<dbReference type="SUPFAM" id="SSF56672">
    <property type="entry name" value="DNA/RNA polymerases"/>
    <property type="match status" value="1"/>
</dbReference>
<dbReference type="EMBL" id="KX883595">
    <property type="protein sequence ID" value="APG77248.1"/>
    <property type="molecule type" value="Genomic_RNA"/>
</dbReference>
<evidence type="ECO:0000256" key="7">
    <source>
        <dbReference type="ARBA" id="ARBA00048744"/>
    </source>
</evidence>
<feature type="binding site" evidence="8">
    <location>
        <position position="365"/>
    </location>
    <ligand>
        <name>Mg(2+)</name>
        <dbReference type="ChEBI" id="CHEBI:18420"/>
        <label>2</label>
    </ligand>
</feature>
<dbReference type="InterPro" id="IPR007096">
    <property type="entry name" value="RNA-dir_Rpol_cat_phage"/>
</dbReference>
<accession>A0A1L3KIK5</accession>
<keyword evidence="8" id="KW-0460">Magnesium</keyword>